<evidence type="ECO:0000256" key="2">
    <source>
        <dbReference type="ARBA" id="ARBA00009020"/>
    </source>
</evidence>
<dbReference type="Ensembl" id="ENSVURT00010020435.1">
    <property type="protein sequence ID" value="ENSVURP00010017987.1"/>
    <property type="gene ID" value="ENSVURG00010013743.1"/>
</dbReference>
<keyword evidence="19" id="KW-1185">Reference proteome</keyword>
<keyword evidence="7 16" id="KW-0732">Signal</keyword>
<dbReference type="GeneID" id="114047395"/>
<sequence length="251" mass="26998">MLQIWGLILFYGLLTQSSAQLEAIPVDSASDLSTALSLTSPDLLSGLLGGLTNRLLNSNLLDILHNLPILDNLKTVGVSSGGLIGGLLPKLTSIIPGLKNIISINVSNPVLLELGLEQSPDGHRLFVTIPLGMVLELKTFLTDKLLKLDINLNIIVELIAVRDNNGKIHLVIGDCKHDPGSLKITLLEGVAPSLVQELVDTVTKTLTERLPHLIQKKVCPLVNEVLSSLDVTLVHDVAEILIHGHSLHLKL</sequence>
<evidence type="ECO:0000256" key="7">
    <source>
        <dbReference type="ARBA" id="ARBA00022729"/>
    </source>
</evidence>
<keyword evidence="12" id="KW-0325">Glycoprotein</keyword>
<evidence type="ECO:0000256" key="3">
    <source>
        <dbReference type="ARBA" id="ARBA00018715"/>
    </source>
</evidence>
<comment type="similarity">
    <text evidence="2">Belongs to the BPI/LBP/Plunc superfamily. Plunc family.</text>
</comment>
<dbReference type="PANTHER" id="PTHR47015">
    <property type="entry name" value="BPI FOLD-CONTAINING FAMILY A MEMBER 1"/>
    <property type="match status" value="1"/>
</dbReference>
<dbReference type="OrthoDB" id="9835719at2759"/>
<dbReference type="STRING" id="29139.ENSVURP00010017987"/>
<comment type="subcellular location">
    <subcellularLocation>
        <location evidence="1">Secreted</location>
    </subcellularLocation>
</comment>
<keyword evidence="6" id="KW-0399">Innate immunity</keyword>
<organism evidence="18 19">
    <name type="scientific">Vombatus ursinus</name>
    <name type="common">Common wombat</name>
    <dbReference type="NCBI Taxonomy" id="29139"/>
    <lineage>
        <taxon>Eukaryota</taxon>
        <taxon>Metazoa</taxon>
        <taxon>Chordata</taxon>
        <taxon>Craniata</taxon>
        <taxon>Vertebrata</taxon>
        <taxon>Euteleostomi</taxon>
        <taxon>Mammalia</taxon>
        <taxon>Metatheria</taxon>
        <taxon>Diprotodontia</taxon>
        <taxon>Vombatidae</taxon>
        <taxon>Vombatus</taxon>
    </lineage>
</organism>
<dbReference type="InterPro" id="IPR017943">
    <property type="entry name" value="Bactericidal_perm-incr_a/b_dom"/>
</dbReference>
<dbReference type="Pfam" id="PF01273">
    <property type="entry name" value="LBP_BPI_CETP"/>
    <property type="match status" value="1"/>
</dbReference>
<dbReference type="GO" id="GO:0043129">
    <property type="term" value="P:surfactant homeostasis"/>
    <property type="evidence" value="ECO:0007669"/>
    <property type="project" value="TreeGrafter"/>
</dbReference>
<accession>A0A4X2LAC8</accession>
<evidence type="ECO:0000256" key="4">
    <source>
        <dbReference type="ARBA" id="ARBA00022525"/>
    </source>
</evidence>
<evidence type="ECO:0000256" key="14">
    <source>
        <dbReference type="ARBA" id="ARBA00030462"/>
    </source>
</evidence>
<evidence type="ECO:0000256" key="13">
    <source>
        <dbReference type="ARBA" id="ARBA00025926"/>
    </source>
</evidence>
<feature type="domain" description="Lipid-binding serum glycoprotein N-terminal" evidence="17">
    <location>
        <begin position="60"/>
        <end position="229"/>
    </location>
</feature>
<keyword evidence="11" id="KW-1015">Disulfide bond</keyword>
<keyword evidence="4" id="KW-0964">Secreted</keyword>
<evidence type="ECO:0000256" key="11">
    <source>
        <dbReference type="ARBA" id="ARBA00023157"/>
    </source>
</evidence>
<gene>
    <name evidence="18" type="primary">LOC114047395</name>
</gene>
<feature type="chain" id="PRO_5021351806" description="BPI fold-containing family A member 1" evidence="16">
    <location>
        <begin position="20"/>
        <end position="251"/>
    </location>
</feature>
<dbReference type="Proteomes" id="UP000314987">
    <property type="component" value="Unassembled WGS sequence"/>
</dbReference>
<evidence type="ECO:0000256" key="6">
    <source>
        <dbReference type="ARBA" id="ARBA00022588"/>
    </source>
</evidence>
<protein>
    <recommendedName>
        <fullName evidence="3">BPI fold-containing family A member 1</fullName>
    </recommendedName>
    <alternativeName>
        <fullName evidence="14">Palate lung and nasal epithelium clone protein</fullName>
    </alternativeName>
</protein>
<evidence type="ECO:0000256" key="5">
    <source>
        <dbReference type="ARBA" id="ARBA00022529"/>
    </source>
</evidence>
<evidence type="ECO:0000313" key="19">
    <source>
        <dbReference type="Proteomes" id="UP000314987"/>
    </source>
</evidence>
<evidence type="ECO:0000313" key="18">
    <source>
        <dbReference type="Ensembl" id="ENSVURP00010017987.1"/>
    </source>
</evidence>
<evidence type="ECO:0000256" key="9">
    <source>
        <dbReference type="ARBA" id="ARBA00023022"/>
    </source>
</evidence>
<dbReference type="Gene3D" id="3.15.10.10">
    <property type="entry name" value="Bactericidal permeability-increasing protein, domain 1"/>
    <property type="match status" value="1"/>
</dbReference>
<reference evidence="18" key="2">
    <citation type="submission" date="2025-08" db="UniProtKB">
        <authorList>
            <consortium name="Ensembl"/>
        </authorList>
    </citation>
    <scope>IDENTIFICATION</scope>
</reference>
<evidence type="ECO:0000256" key="12">
    <source>
        <dbReference type="ARBA" id="ARBA00023180"/>
    </source>
</evidence>
<reference evidence="18" key="3">
    <citation type="submission" date="2025-09" db="UniProtKB">
        <authorList>
            <consortium name="Ensembl"/>
        </authorList>
    </citation>
    <scope>IDENTIFICATION</scope>
</reference>
<evidence type="ECO:0000259" key="17">
    <source>
        <dbReference type="Pfam" id="PF01273"/>
    </source>
</evidence>
<dbReference type="OMA" id="ANMLIHG"/>
<keyword evidence="9" id="KW-0044">Antibiotic</keyword>
<dbReference type="GO" id="GO:0005576">
    <property type="term" value="C:extracellular region"/>
    <property type="evidence" value="ECO:0007669"/>
    <property type="project" value="UniProtKB-SubCell"/>
</dbReference>
<proteinExistence type="inferred from homology"/>
<dbReference type="SUPFAM" id="SSF55394">
    <property type="entry name" value="Bactericidal permeability-increasing protein, BPI"/>
    <property type="match status" value="1"/>
</dbReference>
<dbReference type="GO" id="GO:0008289">
    <property type="term" value="F:lipid binding"/>
    <property type="evidence" value="ECO:0007669"/>
    <property type="project" value="UniProtKB-KW"/>
</dbReference>
<evidence type="ECO:0000256" key="8">
    <source>
        <dbReference type="ARBA" id="ARBA00022859"/>
    </source>
</evidence>
<dbReference type="InterPro" id="IPR017942">
    <property type="entry name" value="Lipid-bd_serum_glycop_N"/>
</dbReference>
<evidence type="ECO:0000256" key="15">
    <source>
        <dbReference type="ARBA" id="ARBA00045411"/>
    </source>
</evidence>
<dbReference type="InterPro" id="IPR051902">
    <property type="entry name" value="BPI_fold-superfamily_member"/>
</dbReference>
<dbReference type="GeneTree" id="ENSGT01100000263546"/>
<comment type="subunit">
    <text evidence="13">Monomer. Interacts (via N-terminus) with SCNN1B, a subunit of the heterotrimeric epithelial sodium channel (ENaC); this inhibits proteolytic activation of ENaC.</text>
</comment>
<keyword evidence="8" id="KW-0391">Immunity</keyword>
<evidence type="ECO:0000256" key="10">
    <source>
        <dbReference type="ARBA" id="ARBA00023121"/>
    </source>
</evidence>
<evidence type="ECO:0000256" key="16">
    <source>
        <dbReference type="SAM" id="SignalP"/>
    </source>
</evidence>
<comment type="function">
    <text evidence="15">Lipid-binding protein which shows high specificity for the surfactant phospholipid dipalmitoylphosphatidylcholine (DPPC). Plays a role in the innate immune responses of the upper airways. Reduces the surface tension in secretions from airway epithelia and inhibits the formation of biofilm by pathogenic Gram-negative bacteria, such as P.aeruginosa and K.pneumoniae. Negatively regulates proteolytic cleavage of SCNN1G, an event that is required for activation of the epithelial sodium channel (ENaC), and thereby contributes to airway surface liquid homeostasis and proper clearance of mucus. Plays a role in the airway inflammatory response after exposure to irritants. May attract macrophages and neutrophils.</text>
</comment>
<name>A0A4X2LAC8_VOMUR</name>
<dbReference type="RefSeq" id="XP_027724026.1">
    <property type="nucleotide sequence ID" value="XM_027868225.1"/>
</dbReference>
<keyword evidence="5" id="KW-0929">Antimicrobial</keyword>
<dbReference type="GO" id="GO:0042742">
    <property type="term" value="P:defense response to bacterium"/>
    <property type="evidence" value="ECO:0007669"/>
    <property type="project" value="UniProtKB-KW"/>
</dbReference>
<dbReference type="AlphaFoldDB" id="A0A4X2LAC8"/>
<evidence type="ECO:0000256" key="1">
    <source>
        <dbReference type="ARBA" id="ARBA00004613"/>
    </source>
</evidence>
<reference evidence="19" key="1">
    <citation type="submission" date="2018-12" db="EMBL/GenBank/DDBJ databases">
        <authorList>
            <person name="Yazar S."/>
        </authorList>
    </citation>
    <scope>NUCLEOTIDE SEQUENCE [LARGE SCALE GENOMIC DNA]</scope>
</reference>
<dbReference type="GO" id="GO:0045087">
    <property type="term" value="P:innate immune response"/>
    <property type="evidence" value="ECO:0007669"/>
    <property type="project" value="UniProtKB-KW"/>
</dbReference>
<keyword evidence="10" id="KW-0446">Lipid-binding</keyword>
<feature type="signal peptide" evidence="16">
    <location>
        <begin position="1"/>
        <end position="19"/>
    </location>
</feature>
<dbReference type="PANTHER" id="PTHR47015:SF1">
    <property type="entry name" value="BPI FOLD-CONTAINING FAMILY A MEMBER 1"/>
    <property type="match status" value="1"/>
</dbReference>